<dbReference type="InterPro" id="IPR025705">
    <property type="entry name" value="Beta_hexosaminidase_sua/sub"/>
</dbReference>
<evidence type="ECO:0000313" key="9">
    <source>
        <dbReference type="EMBL" id="EAY09286.1"/>
    </source>
</evidence>
<reference evidence="9" key="1">
    <citation type="submission" date="2006-10" db="EMBL/GenBank/DDBJ databases">
        <authorList>
            <person name="Amadeo P."/>
            <person name="Zhao Q."/>
            <person name="Wortman J."/>
            <person name="Fraser-Liggett C."/>
            <person name="Carlton J."/>
        </authorList>
    </citation>
    <scope>NUCLEOTIDE SEQUENCE</scope>
    <source>
        <strain evidence="9">G3</strain>
    </source>
</reference>
<dbReference type="InterPro" id="IPR017853">
    <property type="entry name" value="GH"/>
</dbReference>
<dbReference type="GO" id="GO:0030203">
    <property type="term" value="P:glycosaminoglycan metabolic process"/>
    <property type="evidence" value="ECO:0000318"/>
    <property type="project" value="GO_Central"/>
</dbReference>
<dbReference type="PRINTS" id="PR00738">
    <property type="entry name" value="GLHYDRLASE20"/>
</dbReference>
<dbReference type="EMBL" id="DS113361">
    <property type="protein sequence ID" value="EAY09286.1"/>
    <property type="molecule type" value="Genomic_DNA"/>
</dbReference>
<comment type="similarity">
    <text evidence="2">Belongs to the glycosyl hydrolase 20 family.</text>
</comment>
<dbReference type="PIRSF" id="PIRSF001093">
    <property type="entry name" value="B-hxosamndse_ab_euk"/>
    <property type="match status" value="1"/>
</dbReference>
<gene>
    <name evidence="9" type="ORF">TVAG_133440</name>
</gene>
<keyword evidence="10" id="KW-1185">Reference proteome</keyword>
<dbReference type="Pfam" id="PF00728">
    <property type="entry name" value="Glyco_hydro_20"/>
    <property type="match status" value="1"/>
</dbReference>
<keyword evidence="4 9" id="KW-0378">Hydrolase</keyword>
<dbReference type="SMR" id="A2EDM1"/>
<protein>
    <recommendedName>
        <fullName evidence="3">beta-N-acetylhexosaminidase</fullName>
        <ecNumber evidence="3">3.2.1.52</ecNumber>
    </recommendedName>
</protein>
<dbReference type="InterPro" id="IPR015882">
    <property type="entry name" value="HEX_bac_N"/>
</dbReference>
<feature type="domain" description="Glycoside hydrolase family 20 catalytic" evidence="7">
    <location>
        <begin position="106"/>
        <end position="440"/>
    </location>
</feature>
<dbReference type="Gene3D" id="3.20.20.80">
    <property type="entry name" value="Glycosidases"/>
    <property type="match status" value="1"/>
</dbReference>
<dbReference type="EC" id="3.2.1.52" evidence="3"/>
<accession>A2EDM1</accession>
<dbReference type="OrthoDB" id="428480at2759"/>
<dbReference type="PANTHER" id="PTHR22600:SF57">
    <property type="entry name" value="BETA-N-ACETYLHEXOSAMINIDASE"/>
    <property type="match status" value="1"/>
</dbReference>
<proteinExistence type="inferred from homology"/>
<evidence type="ECO:0000256" key="1">
    <source>
        <dbReference type="ARBA" id="ARBA00001231"/>
    </source>
</evidence>
<dbReference type="CDD" id="cd06563">
    <property type="entry name" value="GH20_chitobiase-like"/>
    <property type="match status" value="1"/>
</dbReference>
<name>A2EDM1_TRIV3</name>
<dbReference type="STRING" id="5722.A2EDM1"/>
<dbReference type="InParanoid" id="A2EDM1"/>
<evidence type="ECO:0000259" key="8">
    <source>
        <dbReference type="Pfam" id="PF02838"/>
    </source>
</evidence>
<evidence type="ECO:0000256" key="5">
    <source>
        <dbReference type="ARBA" id="ARBA00023295"/>
    </source>
</evidence>
<feature type="domain" description="Beta-hexosaminidase bacterial type N-terminal" evidence="8">
    <location>
        <begin position="7"/>
        <end position="89"/>
    </location>
</feature>
<dbReference type="eggNOG" id="KOG2499">
    <property type="taxonomic scope" value="Eukaryota"/>
</dbReference>
<dbReference type="GO" id="GO:0005975">
    <property type="term" value="P:carbohydrate metabolic process"/>
    <property type="evidence" value="ECO:0007669"/>
    <property type="project" value="InterPro"/>
</dbReference>
<dbReference type="AlphaFoldDB" id="A2EDM1"/>
<comment type="catalytic activity">
    <reaction evidence="1">
        <text>Hydrolysis of terminal non-reducing N-acetyl-D-hexosamine residues in N-acetyl-beta-D-hexosaminides.</text>
        <dbReference type="EC" id="3.2.1.52"/>
    </reaction>
</comment>
<dbReference type="Pfam" id="PF02838">
    <property type="entry name" value="Glyco_hydro_20b"/>
    <property type="match status" value="1"/>
</dbReference>
<dbReference type="GO" id="GO:0004563">
    <property type="term" value="F:beta-N-acetylhexosaminidase activity"/>
    <property type="evidence" value="ECO:0000318"/>
    <property type="project" value="GO_Central"/>
</dbReference>
<evidence type="ECO:0000256" key="3">
    <source>
        <dbReference type="ARBA" id="ARBA00012663"/>
    </source>
</evidence>
<dbReference type="GO" id="GO:0016020">
    <property type="term" value="C:membrane"/>
    <property type="evidence" value="ECO:0000318"/>
    <property type="project" value="GO_Central"/>
</dbReference>
<dbReference type="Proteomes" id="UP000001542">
    <property type="component" value="Unassembled WGS sequence"/>
</dbReference>
<dbReference type="VEuPathDB" id="TrichDB:TVAGG3_0980800"/>
<dbReference type="SUPFAM" id="SSF55545">
    <property type="entry name" value="beta-N-acetylhexosaminidase-like domain"/>
    <property type="match status" value="1"/>
</dbReference>
<evidence type="ECO:0000259" key="7">
    <source>
        <dbReference type="Pfam" id="PF00728"/>
    </source>
</evidence>
<evidence type="ECO:0000256" key="4">
    <source>
        <dbReference type="ARBA" id="ARBA00022801"/>
    </source>
</evidence>
<reference evidence="9" key="2">
    <citation type="journal article" date="2007" name="Science">
        <title>Draft genome sequence of the sexually transmitted pathogen Trichomonas vaginalis.</title>
        <authorList>
            <person name="Carlton J.M."/>
            <person name="Hirt R.P."/>
            <person name="Silva J.C."/>
            <person name="Delcher A.L."/>
            <person name="Schatz M."/>
            <person name="Zhao Q."/>
            <person name="Wortman J.R."/>
            <person name="Bidwell S.L."/>
            <person name="Alsmark U.C.M."/>
            <person name="Besteiro S."/>
            <person name="Sicheritz-Ponten T."/>
            <person name="Noel C.J."/>
            <person name="Dacks J.B."/>
            <person name="Foster P.G."/>
            <person name="Simillion C."/>
            <person name="Van de Peer Y."/>
            <person name="Miranda-Saavedra D."/>
            <person name="Barton G.J."/>
            <person name="Westrop G.D."/>
            <person name="Mueller S."/>
            <person name="Dessi D."/>
            <person name="Fiori P.L."/>
            <person name="Ren Q."/>
            <person name="Paulsen I."/>
            <person name="Zhang H."/>
            <person name="Bastida-Corcuera F.D."/>
            <person name="Simoes-Barbosa A."/>
            <person name="Brown M.T."/>
            <person name="Hayes R.D."/>
            <person name="Mukherjee M."/>
            <person name="Okumura C.Y."/>
            <person name="Schneider R."/>
            <person name="Smith A.J."/>
            <person name="Vanacova S."/>
            <person name="Villalvazo M."/>
            <person name="Haas B.J."/>
            <person name="Pertea M."/>
            <person name="Feldblyum T.V."/>
            <person name="Utterback T.R."/>
            <person name="Shu C.L."/>
            <person name="Osoegawa K."/>
            <person name="de Jong P.J."/>
            <person name="Hrdy I."/>
            <person name="Horvathova L."/>
            <person name="Zubacova Z."/>
            <person name="Dolezal P."/>
            <person name="Malik S.B."/>
            <person name="Logsdon J.M. Jr."/>
            <person name="Henze K."/>
            <person name="Gupta A."/>
            <person name="Wang C.C."/>
            <person name="Dunne R.L."/>
            <person name="Upcroft J.A."/>
            <person name="Upcroft P."/>
            <person name="White O."/>
            <person name="Salzberg S.L."/>
            <person name="Tang P."/>
            <person name="Chiu C.-H."/>
            <person name="Lee Y.-S."/>
            <person name="Embley T.M."/>
            <person name="Coombs G.H."/>
            <person name="Mottram J.C."/>
            <person name="Tachezy J."/>
            <person name="Fraser-Liggett C.M."/>
            <person name="Johnson P.J."/>
        </authorList>
    </citation>
    <scope>NUCLEOTIDE SEQUENCE [LARGE SCALE GENOMIC DNA]</scope>
    <source>
        <strain evidence="9">G3</strain>
    </source>
</reference>
<dbReference type="InterPro" id="IPR015883">
    <property type="entry name" value="Glyco_hydro_20_cat"/>
</dbReference>
<sequence length="472" mass="54480">MLYSIKPQLQFQAQLLSDYITQQTLMPVKYSGVISDKCSIILDIGYPDANEEAYKPTITSDSISINGSTEKGSFYGIQSLRKMIPVQKTPKKIKILTQEIIDRPRFSYRGLLLDVARYFRTVEEVKKFMDIMALHNMNFLHFHLTDDQGWRIEIPKYPDLTRIGSRRRQTKGDGIPISGFFTRKDILDLIEYGQSRQITIIPEIDLPGHAQSALTAYPKLGCTGGPYEVSERFEVHSDMLCYGNPESMVFIKDVLSYVMDLFPSKYVHIGGDEAEKSQWKACQKCQAKIRELGFVDDQISTKEDKLQRHLTIELSKIISSKGKEMIGWSEIAHGEKVENSIVMSWLRNKNNEMPEKDNYTVILTPTNPMYLDYLQEKRSNLNTLDKVYNYEPITENHNDNDVSRFMGIEACMWTEYTPTFESVMTKVLPRAAAVSVAQWSFPNLKNYQSFLGDLENLKKIYELNNYVYYADY</sequence>
<dbReference type="Gene3D" id="3.30.379.10">
    <property type="entry name" value="Chitobiase/beta-hexosaminidase domain 2-like"/>
    <property type="match status" value="1"/>
</dbReference>
<keyword evidence="5" id="KW-0326">Glycosidase</keyword>
<organism evidence="9 10">
    <name type="scientific">Trichomonas vaginalis (strain ATCC PRA-98 / G3)</name>
    <dbReference type="NCBI Taxonomy" id="412133"/>
    <lineage>
        <taxon>Eukaryota</taxon>
        <taxon>Metamonada</taxon>
        <taxon>Parabasalia</taxon>
        <taxon>Trichomonadida</taxon>
        <taxon>Trichomonadidae</taxon>
        <taxon>Trichomonas</taxon>
    </lineage>
</organism>
<feature type="active site" description="Proton donor" evidence="6">
    <location>
        <position position="273"/>
    </location>
</feature>
<evidence type="ECO:0000256" key="2">
    <source>
        <dbReference type="ARBA" id="ARBA00006285"/>
    </source>
</evidence>
<dbReference type="VEuPathDB" id="TrichDB:TVAG_133440"/>
<dbReference type="SUPFAM" id="SSF51445">
    <property type="entry name" value="(Trans)glycosidases"/>
    <property type="match status" value="1"/>
</dbReference>
<dbReference type="OMA" id="GHDVVMC"/>
<dbReference type="InterPro" id="IPR029018">
    <property type="entry name" value="Hex-like_dom2"/>
</dbReference>
<dbReference type="PANTHER" id="PTHR22600">
    <property type="entry name" value="BETA-HEXOSAMINIDASE"/>
    <property type="match status" value="1"/>
</dbReference>
<evidence type="ECO:0000256" key="6">
    <source>
        <dbReference type="PIRSR" id="PIRSR001093-1"/>
    </source>
</evidence>
<evidence type="ECO:0000313" key="10">
    <source>
        <dbReference type="Proteomes" id="UP000001542"/>
    </source>
</evidence>